<sequence>MNIVRSAVLVIIVGGLVALSGCSPSSEAASPVSPSPAPSAEAPASEEPVATPSAAPLDPGDMSTWVAGSAGIGAIERGASWGAVEAQLAGMAVETMCSGAVYFTADASATVYVGLEQDGDTIRQVWAAGDATDAKSPATAAGISLGATLADLQAAYPGIVESVIPYPSDTTAYAVADADGSWLVFSLRDDVVTQIGATASQFPPKELCG</sequence>
<reference evidence="3 4" key="1">
    <citation type="submission" date="2020-07" db="EMBL/GenBank/DDBJ databases">
        <title>Sequencing the genomes of 1000 actinobacteria strains.</title>
        <authorList>
            <person name="Klenk H.-P."/>
        </authorList>
    </citation>
    <scope>NUCLEOTIDE SEQUENCE [LARGE SCALE GENOMIC DNA]</scope>
    <source>
        <strain evidence="3 4">DSM 8598</strain>
    </source>
</reference>
<feature type="signal peptide" evidence="2">
    <location>
        <begin position="1"/>
        <end position="28"/>
    </location>
</feature>
<dbReference type="AlphaFoldDB" id="A0A852X414"/>
<keyword evidence="2" id="KW-0732">Signal</keyword>
<proteinExistence type="predicted"/>
<keyword evidence="4" id="KW-1185">Reference proteome</keyword>
<feature type="compositionally biased region" description="Low complexity" evidence="1">
    <location>
        <begin position="27"/>
        <end position="56"/>
    </location>
</feature>
<accession>A0A852X414</accession>
<feature type="chain" id="PRO_5032328368" description="PepSY domain-containing protein" evidence="2">
    <location>
        <begin position="29"/>
        <end position="209"/>
    </location>
</feature>
<gene>
    <name evidence="3" type="ORF">BJY17_002991</name>
</gene>
<evidence type="ECO:0000256" key="2">
    <source>
        <dbReference type="SAM" id="SignalP"/>
    </source>
</evidence>
<name>A0A852X414_9MICO</name>
<dbReference type="RefSeq" id="WP_179552082.1">
    <property type="nucleotide sequence ID" value="NZ_JACCFI010000001.1"/>
</dbReference>
<evidence type="ECO:0000313" key="4">
    <source>
        <dbReference type="Proteomes" id="UP000549066"/>
    </source>
</evidence>
<dbReference type="EMBL" id="JACCFI010000001">
    <property type="protein sequence ID" value="NYG22244.1"/>
    <property type="molecule type" value="Genomic_DNA"/>
</dbReference>
<organism evidence="3 4">
    <name type="scientific">Agromyces hippuratus</name>
    <dbReference type="NCBI Taxonomy" id="286438"/>
    <lineage>
        <taxon>Bacteria</taxon>
        <taxon>Bacillati</taxon>
        <taxon>Actinomycetota</taxon>
        <taxon>Actinomycetes</taxon>
        <taxon>Micrococcales</taxon>
        <taxon>Microbacteriaceae</taxon>
        <taxon>Agromyces</taxon>
    </lineage>
</organism>
<feature type="region of interest" description="Disordered" evidence="1">
    <location>
        <begin position="27"/>
        <end position="60"/>
    </location>
</feature>
<protein>
    <recommendedName>
        <fullName evidence="5">PepSY domain-containing protein</fullName>
    </recommendedName>
</protein>
<dbReference type="Proteomes" id="UP000549066">
    <property type="component" value="Unassembled WGS sequence"/>
</dbReference>
<dbReference type="PROSITE" id="PS51257">
    <property type="entry name" value="PROKAR_LIPOPROTEIN"/>
    <property type="match status" value="1"/>
</dbReference>
<comment type="caution">
    <text evidence="3">The sequence shown here is derived from an EMBL/GenBank/DDBJ whole genome shotgun (WGS) entry which is preliminary data.</text>
</comment>
<evidence type="ECO:0008006" key="5">
    <source>
        <dbReference type="Google" id="ProtNLM"/>
    </source>
</evidence>
<evidence type="ECO:0000256" key="1">
    <source>
        <dbReference type="SAM" id="MobiDB-lite"/>
    </source>
</evidence>
<evidence type="ECO:0000313" key="3">
    <source>
        <dbReference type="EMBL" id="NYG22244.1"/>
    </source>
</evidence>